<proteinExistence type="predicted"/>
<dbReference type="CDD" id="cd00037">
    <property type="entry name" value="CLECT"/>
    <property type="match status" value="1"/>
</dbReference>
<evidence type="ECO:0000313" key="1">
    <source>
        <dbReference type="EMBL" id="CAL4096882.1"/>
    </source>
</evidence>
<dbReference type="EMBL" id="CAXKWB010010120">
    <property type="protein sequence ID" value="CAL4096882.1"/>
    <property type="molecule type" value="Genomic_DNA"/>
</dbReference>
<dbReference type="InterPro" id="IPR016187">
    <property type="entry name" value="CTDL_fold"/>
</dbReference>
<evidence type="ECO:0000313" key="2">
    <source>
        <dbReference type="Proteomes" id="UP001497623"/>
    </source>
</evidence>
<dbReference type="Gene3D" id="3.10.100.10">
    <property type="entry name" value="Mannose-Binding Protein A, subunit A"/>
    <property type="match status" value="1"/>
</dbReference>
<feature type="non-terminal residue" evidence="1">
    <location>
        <position position="1"/>
    </location>
</feature>
<gene>
    <name evidence="1" type="ORF">MNOR_LOCUS15851</name>
</gene>
<dbReference type="InterPro" id="IPR016186">
    <property type="entry name" value="C-type_lectin-like/link_sf"/>
</dbReference>
<accession>A0AAV2QTR5</accession>
<comment type="caution">
    <text evidence="1">The sequence shown here is derived from an EMBL/GenBank/DDBJ whole genome shotgun (WGS) entry which is preliminary data.</text>
</comment>
<dbReference type="AlphaFoldDB" id="A0AAV2QTR5"/>
<keyword evidence="2" id="KW-1185">Reference proteome</keyword>
<organism evidence="1 2">
    <name type="scientific">Meganyctiphanes norvegica</name>
    <name type="common">Northern krill</name>
    <name type="synonym">Thysanopoda norvegica</name>
    <dbReference type="NCBI Taxonomy" id="48144"/>
    <lineage>
        <taxon>Eukaryota</taxon>
        <taxon>Metazoa</taxon>
        <taxon>Ecdysozoa</taxon>
        <taxon>Arthropoda</taxon>
        <taxon>Crustacea</taxon>
        <taxon>Multicrustacea</taxon>
        <taxon>Malacostraca</taxon>
        <taxon>Eumalacostraca</taxon>
        <taxon>Eucarida</taxon>
        <taxon>Euphausiacea</taxon>
        <taxon>Euphausiidae</taxon>
        <taxon>Meganyctiphanes</taxon>
    </lineage>
</organism>
<protein>
    <submittedName>
        <fullName evidence="1">Uncharacterized protein</fullName>
    </submittedName>
</protein>
<dbReference type="SUPFAM" id="SSF56436">
    <property type="entry name" value="C-type lectin-like"/>
    <property type="match status" value="1"/>
</dbReference>
<reference evidence="1 2" key="1">
    <citation type="submission" date="2024-05" db="EMBL/GenBank/DDBJ databases">
        <authorList>
            <person name="Wallberg A."/>
        </authorList>
    </citation>
    <scope>NUCLEOTIDE SEQUENCE [LARGE SCALE GENOMIC DNA]</scope>
</reference>
<sequence>GMEPGNVNGINTFEKHVPGGFVRQRKVGESYRSTQSGMEPGNVNGINTFEKHVPGGFLRQHKVGGGYGSSQFDQRQIQCNAPVKFNITTYGKHQMFHAFGISKSWKAANNHCNLCGYKFAEPEDIVEFQKILAWRYGLEHFYIGIIKAGYHDYRFLSDQDRKAYPKVQEQYLNLTNTQTELDCFDLQMDSENFIGEVDCRERHQFVCEDEYKPLRERSSTCLCNPTNKDATCPCKPTTEKPITPKIPIN</sequence>
<dbReference type="Proteomes" id="UP001497623">
    <property type="component" value="Unassembled WGS sequence"/>
</dbReference>
<name>A0AAV2QTR5_MEGNR</name>
<feature type="non-terminal residue" evidence="1">
    <location>
        <position position="249"/>
    </location>
</feature>